<feature type="transmembrane region" description="Helical" evidence="1">
    <location>
        <begin position="422"/>
        <end position="440"/>
    </location>
</feature>
<evidence type="ECO:0000313" key="2">
    <source>
        <dbReference type="EMBL" id="KAI1691769.1"/>
    </source>
</evidence>
<evidence type="ECO:0000256" key="1">
    <source>
        <dbReference type="SAM" id="Phobius"/>
    </source>
</evidence>
<dbReference type="PANTHER" id="PTHR22943">
    <property type="entry name" value="7-TRANSMEMBRANE DOMAIN RECEPTOR C.ELEGANS"/>
    <property type="match status" value="1"/>
</dbReference>
<protein>
    <submittedName>
        <fullName evidence="2">Serpentine type 7TM GPCR chemoreceptor str domain-containing protein</fullName>
    </submittedName>
</protein>
<organism evidence="2 3">
    <name type="scientific">Ditylenchus destructor</name>
    <dbReference type="NCBI Taxonomy" id="166010"/>
    <lineage>
        <taxon>Eukaryota</taxon>
        <taxon>Metazoa</taxon>
        <taxon>Ecdysozoa</taxon>
        <taxon>Nematoda</taxon>
        <taxon>Chromadorea</taxon>
        <taxon>Rhabditida</taxon>
        <taxon>Tylenchina</taxon>
        <taxon>Tylenchomorpha</taxon>
        <taxon>Sphaerularioidea</taxon>
        <taxon>Anguinidae</taxon>
        <taxon>Anguininae</taxon>
        <taxon>Ditylenchus</taxon>
    </lineage>
</organism>
<name>A0AAD4QRA0_9BILA</name>
<dbReference type="Proteomes" id="UP001201812">
    <property type="component" value="Unassembled WGS sequence"/>
</dbReference>
<keyword evidence="1" id="KW-1133">Transmembrane helix</keyword>
<feature type="transmembrane region" description="Helical" evidence="1">
    <location>
        <begin position="168"/>
        <end position="192"/>
    </location>
</feature>
<comment type="caution">
    <text evidence="2">The sequence shown here is derived from an EMBL/GenBank/DDBJ whole genome shotgun (WGS) entry which is preliminary data.</text>
</comment>
<reference evidence="2" key="1">
    <citation type="submission" date="2022-01" db="EMBL/GenBank/DDBJ databases">
        <title>Genome Sequence Resource for Two Populations of Ditylenchus destructor, the Migratory Endoparasitic Phytonematode.</title>
        <authorList>
            <person name="Zhang H."/>
            <person name="Lin R."/>
            <person name="Xie B."/>
        </authorList>
    </citation>
    <scope>NUCLEOTIDE SEQUENCE</scope>
    <source>
        <strain evidence="2">BazhouSP</strain>
    </source>
</reference>
<dbReference type="EMBL" id="JAKKPZ010000872">
    <property type="protein sequence ID" value="KAI1691769.1"/>
    <property type="molecule type" value="Genomic_DNA"/>
</dbReference>
<accession>A0AAD4QRA0</accession>
<dbReference type="InterPro" id="IPR019428">
    <property type="entry name" value="7TM_GPCR_serpentine_rcpt_Str"/>
</dbReference>
<feature type="transmembrane region" description="Helical" evidence="1">
    <location>
        <begin position="385"/>
        <end position="402"/>
    </location>
</feature>
<feature type="transmembrane region" description="Helical" evidence="1">
    <location>
        <begin position="138"/>
        <end position="162"/>
    </location>
</feature>
<feature type="transmembrane region" description="Helical" evidence="1">
    <location>
        <begin position="26"/>
        <end position="46"/>
    </location>
</feature>
<evidence type="ECO:0000313" key="3">
    <source>
        <dbReference type="Proteomes" id="UP001201812"/>
    </source>
</evidence>
<keyword evidence="1" id="KW-0472">Membrane</keyword>
<keyword evidence="3" id="KW-1185">Reference proteome</keyword>
<gene>
    <name evidence="2" type="ORF">DdX_21649</name>
</gene>
<keyword evidence="1" id="KW-0812">Transmembrane</keyword>
<dbReference type="PANTHER" id="PTHR22943:SF248">
    <property type="entry name" value="SEVEN TM RECEPTOR"/>
    <property type="match status" value="1"/>
</dbReference>
<feature type="transmembrane region" description="Helical" evidence="1">
    <location>
        <begin position="87"/>
        <end position="108"/>
    </location>
</feature>
<dbReference type="AlphaFoldDB" id="A0AAD4QRA0"/>
<dbReference type="Pfam" id="PF10326">
    <property type="entry name" value="7TM_GPCR_Str"/>
    <property type="match status" value="1"/>
</dbReference>
<dbReference type="SUPFAM" id="SSF81321">
    <property type="entry name" value="Family A G protein-coupled receptor-like"/>
    <property type="match status" value="1"/>
</dbReference>
<sequence length="445" mass="51772">MWIPVQFIYRYLLLCKDSVRSLKTNVLIATFTTFYSLFFLVIMVIMCEVREEYQTVGKHIIEKNDWPMRSDGRPTYVVGSFITEWRMITYLSLILITTSFIIITVVWCEKNISKYFREMGNPTNNTTRRMHTEFHRALLAMAICPLIAITIPVYYFCTVFAFQLCSGWISAYITSALSAITVINPLTTIFCFRCYRRAALKHFTCDRLEVTPANQENYDPYVLYWTGISVSIYYNLRSLSVLLLSLDRLLILRFFHHYKNMERWFPIVTVFKIISYKKLQRPCEPLCFEGVFLQTNPLGTIIYLGSARGWKRRSKAVGNSPLPRFISFFLWQSLEPMFHAAHIEDIRPNAMAKTEPSTLTVTVLVRYCQSQSCVASSKTSFAPNLRLLTIILSLLISVYFLWTFRSVSKKEKVNIRVVKMTIVLEIAFNALPSLMVTVLMRDFIA</sequence>
<proteinExistence type="predicted"/>